<sequence length="316" mass="34733">MSFYSVAGQMALGSRLRQLGDVLMNDAEKVYGLYDVDIDPRWFPVFYMLTIKESAAITELASDVGHSHAAVSQVVKSMMQRGVVTTEKCPNDARVNRVMLTEKGKAITANLEDQCLDVNAAVTNLLNESGPNLWAELDVVEKELKGQGLFERVVKARKARKRGEIELVPYLSQYEAAFRDLNIAWIEKYWTLEAADYKALDKPTESIINQGGYIVVALYNDVPVGVCALIKMKSGGYELAKMAVDEAMKGLGVGTLLGQHVIDKAKSLGANSLYLESNTVLAPALGLYQKLGFQPVANSDSPYKRCNVQMVLNIKG</sequence>
<keyword evidence="2" id="KW-0012">Acyltransferase</keyword>
<dbReference type="InterPro" id="IPR016181">
    <property type="entry name" value="Acyl_CoA_acyltransferase"/>
</dbReference>
<dbReference type="InterPro" id="IPR000182">
    <property type="entry name" value="GNAT_dom"/>
</dbReference>
<feature type="domain" description="HTH marR-type" evidence="3">
    <location>
        <begin position="9"/>
        <end position="145"/>
    </location>
</feature>
<dbReference type="InterPro" id="IPR036390">
    <property type="entry name" value="WH_DNA-bd_sf"/>
</dbReference>
<dbReference type="EMBL" id="QGKL01000026">
    <property type="protein sequence ID" value="PWQ96753.1"/>
    <property type="molecule type" value="Genomic_DNA"/>
</dbReference>
<dbReference type="OrthoDB" id="9803233at2"/>
<reference evidence="5 6" key="1">
    <citation type="submission" date="2018-05" db="EMBL/GenBank/DDBJ databases">
        <title>Leucothrix arctica sp. nov., isolated from Arctic seawater.</title>
        <authorList>
            <person name="Choi A."/>
            <person name="Baek K."/>
        </authorList>
    </citation>
    <scope>NUCLEOTIDE SEQUENCE [LARGE SCALE GENOMIC DNA]</scope>
    <source>
        <strain evidence="5 6">IMCC9719</strain>
    </source>
</reference>
<evidence type="ECO:0000313" key="6">
    <source>
        <dbReference type="Proteomes" id="UP000245506"/>
    </source>
</evidence>
<comment type="caution">
    <text evidence="5">The sequence shown here is derived from an EMBL/GenBank/DDBJ whole genome shotgun (WGS) entry which is preliminary data.</text>
</comment>
<evidence type="ECO:0000313" key="5">
    <source>
        <dbReference type="EMBL" id="PWQ96753.1"/>
    </source>
</evidence>
<dbReference type="CDD" id="cd04301">
    <property type="entry name" value="NAT_SF"/>
    <property type="match status" value="1"/>
</dbReference>
<dbReference type="GO" id="GO:0003700">
    <property type="term" value="F:DNA-binding transcription factor activity"/>
    <property type="evidence" value="ECO:0007669"/>
    <property type="project" value="InterPro"/>
</dbReference>
<dbReference type="PANTHER" id="PTHR43877">
    <property type="entry name" value="AMINOALKYLPHOSPHONATE N-ACETYLTRANSFERASE-RELATED-RELATED"/>
    <property type="match status" value="1"/>
</dbReference>
<organism evidence="5 6">
    <name type="scientific">Leucothrix arctica</name>
    <dbReference type="NCBI Taxonomy" id="1481894"/>
    <lineage>
        <taxon>Bacteria</taxon>
        <taxon>Pseudomonadati</taxon>
        <taxon>Pseudomonadota</taxon>
        <taxon>Gammaproteobacteria</taxon>
        <taxon>Thiotrichales</taxon>
        <taxon>Thiotrichaceae</taxon>
        <taxon>Leucothrix</taxon>
    </lineage>
</organism>
<dbReference type="Pfam" id="PF12802">
    <property type="entry name" value="MarR_2"/>
    <property type="match status" value="1"/>
</dbReference>
<evidence type="ECO:0000256" key="1">
    <source>
        <dbReference type="ARBA" id="ARBA00022679"/>
    </source>
</evidence>
<protein>
    <submittedName>
        <fullName evidence="5">MarR family transcriptional regulator</fullName>
    </submittedName>
</protein>
<dbReference type="InterPro" id="IPR050832">
    <property type="entry name" value="Bact_Acetyltransf"/>
</dbReference>
<dbReference type="InterPro" id="IPR036388">
    <property type="entry name" value="WH-like_DNA-bd_sf"/>
</dbReference>
<evidence type="ECO:0000259" key="3">
    <source>
        <dbReference type="PROSITE" id="PS50995"/>
    </source>
</evidence>
<proteinExistence type="predicted"/>
<keyword evidence="6" id="KW-1185">Reference proteome</keyword>
<dbReference type="PROSITE" id="PS51186">
    <property type="entry name" value="GNAT"/>
    <property type="match status" value="1"/>
</dbReference>
<dbReference type="PROSITE" id="PS50995">
    <property type="entry name" value="HTH_MARR_2"/>
    <property type="match status" value="1"/>
</dbReference>
<keyword evidence="1" id="KW-0808">Transferase</keyword>
<dbReference type="InterPro" id="IPR000835">
    <property type="entry name" value="HTH_MarR-typ"/>
</dbReference>
<dbReference type="Proteomes" id="UP000245506">
    <property type="component" value="Unassembled WGS sequence"/>
</dbReference>
<dbReference type="GO" id="GO:0016747">
    <property type="term" value="F:acyltransferase activity, transferring groups other than amino-acyl groups"/>
    <property type="evidence" value="ECO:0007669"/>
    <property type="project" value="InterPro"/>
</dbReference>
<dbReference type="Pfam" id="PF00583">
    <property type="entry name" value="Acetyltransf_1"/>
    <property type="match status" value="1"/>
</dbReference>
<dbReference type="Gene3D" id="1.10.10.10">
    <property type="entry name" value="Winged helix-like DNA-binding domain superfamily/Winged helix DNA-binding domain"/>
    <property type="match status" value="1"/>
</dbReference>
<dbReference type="AlphaFoldDB" id="A0A317CH76"/>
<feature type="domain" description="N-acetyltransferase" evidence="4">
    <location>
        <begin position="176"/>
        <end position="315"/>
    </location>
</feature>
<dbReference type="PANTHER" id="PTHR43877:SF2">
    <property type="entry name" value="AMINOALKYLPHOSPHONATE N-ACETYLTRANSFERASE-RELATED"/>
    <property type="match status" value="1"/>
</dbReference>
<dbReference type="RefSeq" id="WP_109822951.1">
    <property type="nucleotide sequence ID" value="NZ_QGKL01000026.1"/>
</dbReference>
<name>A0A317CH76_9GAMM</name>
<dbReference type="Gene3D" id="3.40.630.30">
    <property type="match status" value="1"/>
</dbReference>
<evidence type="ECO:0000256" key="2">
    <source>
        <dbReference type="ARBA" id="ARBA00023315"/>
    </source>
</evidence>
<dbReference type="SUPFAM" id="SSF46785">
    <property type="entry name" value="Winged helix' DNA-binding domain"/>
    <property type="match status" value="1"/>
</dbReference>
<gene>
    <name evidence="5" type="ORF">DKT75_08255</name>
</gene>
<accession>A0A317CH76</accession>
<dbReference type="SUPFAM" id="SSF55729">
    <property type="entry name" value="Acyl-CoA N-acyltransferases (Nat)"/>
    <property type="match status" value="1"/>
</dbReference>
<evidence type="ECO:0000259" key="4">
    <source>
        <dbReference type="PROSITE" id="PS51186"/>
    </source>
</evidence>